<dbReference type="PANTHER" id="PTHR46377:SF1">
    <property type="entry name" value="DUAL SPECIFICITY PROTEIN PHOSPHATASE 19"/>
    <property type="match status" value="1"/>
</dbReference>
<dbReference type="Gene3D" id="3.90.190.10">
    <property type="entry name" value="Protein tyrosine phosphatase superfamily"/>
    <property type="match status" value="1"/>
</dbReference>
<dbReference type="PANTHER" id="PTHR46377">
    <property type="entry name" value="DUAL SPECIFICITY PROTEIN PHOSPHATASE 19"/>
    <property type="match status" value="1"/>
</dbReference>
<dbReference type="OrthoDB" id="9814896at2"/>
<dbReference type="InterPro" id="IPR029021">
    <property type="entry name" value="Prot-tyrosine_phosphatase-like"/>
</dbReference>
<dbReference type="RefSeq" id="WP_067018286.1">
    <property type="nucleotide sequence ID" value="NZ_FLOB01000009.1"/>
</dbReference>
<keyword evidence="3" id="KW-1185">Reference proteome</keyword>
<evidence type="ECO:0000259" key="1">
    <source>
        <dbReference type="PROSITE" id="PS50056"/>
    </source>
</evidence>
<dbReference type="Pfam" id="PF00782">
    <property type="entry name" value="DSPc"/>
    <property type="match status" value="1"/>
</dbReference>
<dbReference type="SUPFAM" id="SSF52799">
    <property type="entry name" value="(Phosphotyrosine protein) phosphatases II"/>
    <property type="match status" value="1"/>
</dbReference>
<feature type="domain" description="Tyrosine specific protein phosphatases" evidence="1">
    <location>
        <begin position="80"/>
        <end position="133"/>
    </location>
</feature>
<organism evidence="2 3">
    <name type="scientific">Marinomonas spartinae</name>
    <dbReference type="NCBI Taxonomy" id="1792290"/>
    <lineage>
        <taxon>Bacteria</taxon>
        <taxon>Pseudomonadati</taxon>
        <taxon>Pseudomonadota</taxon>
        <taxon>Gammaproteobacteria</taxon>
        <taxon>Oceanospirillales</taxon>
        <taxon>Oceanospirillaceae</taxon>
        <taxon>Marinomonas</taxon>
    </lineage>
</organism>
<sequence>MEHLFFIDESVAGRSGPDKQMWDLEALKRQNIAAILSVNDGEMVHVSRLTALGMSYGHIPLSSNAPAKEGDVELCLTSLPRIINFIDHHKKRGIVLVHCRSGKDRTGLALAAYLIKSKGYGVNQAIEAIKSVRDIAFSAPKWDEFSVAVLMALKNA</sequence>
<evidence type="ECO:0000313" key="3">
    <source>
        <dbReference type="Proteomes" id="UP000092544"/>
    </source>
</evidence>
<dbReference type="GO" id="GO:0005737">
    <property type="term" value="C:cytoplasm"/>
    <property type="evidence" value="ECO:0007669"/>
    <property type="project" value="TreeGrafter"/>
</dbReference>
<dbReference type="GO" id="GO:0008579">
    <property type="term" value="F:JUN kinase phosphatase activity"/>
    <property type="evidence" value="ECO:0007669"/>
    <property type="project" value="TreeGrafter"/>
</dbReference>
<accession>A0A1A8TP36</accession>
<dbReference type="InterPro" id="IPR016130">
    <property type="entry name" value="Tyr_Pase_AS"/>
</dbReference>
<reference evidence="2 3" key="1">
    <citation type="submission" date="2016-06" db="EMBL/GenBank/DDBJ databases">
        <authorList>
            <person name="Kjaerup R.B."/>
            <person name="Dalgaard T.S."/>
            <person name="Juul-Madsen H.R."/>
        </authorList>
    </citation>
    <scope>NUCLEOTIDE SEQUENCE [LARGE SCALE GENOMIC DNA]</scope>
    <source>
        <strain evidence="2 3">CECT 8886</strain>
    </source>
</reference>
<dbReference type="PROSITE" id="PS00383">
    <property type="entry name" value="TYR_PHOSPHATASE_1"/>
    <property type="match status" value="1"/>
</dbReference>
<dbReference type="Proteomes" id="UP000092544">
    <property type="component" value="Unassembled WGS sequence"/>
</dbReference>
<proteinExistence type="predicted"/>
<name>A0A1A8TP36_9GAMM</name>
<protein>
    <recommendedName>
        <fullName evidence="1">Tyrosine specific protein phosphatases domain-containing protein</fullName>
    </recommendedName>
</protein>
<evidence type="ECO:0000313" key="2">
    <source>
        <dbReference type="EMBL" id="SBS35035.1"/>
    </source>
</evidence>
<dbReference type="InterPro" id="IPR000340">
    <property type="entry name" value="Dual-sp_phosphatase_cat-dom"/>
</dbReference>
<dbReference type="AlphaFoldDB" id="A0A1A8TP36"/>
<dbReference type="EMBL" id="FLOB01000009">
    <property type="protein sequence ID" value="SBS35035.1"/>
    <property type="molecule type" value="Genomic_DNA"/>
</dbReference>
<gene>
    <name evidence="2" type="ORF">MSP8886_03242</name>
</gene>
<dbReference type="STRING" id="1792290.MSP8886_03242"/>
<dbReference type="PROSITE" id="PS50056">
    <property type="entry name" value="TYR_PHOSPHATASE_2"/>
    <property type="match status" value="1"/>
</dbReference>
<dbReference type="InterPro" id="IPR000387">
    <property type="entry name" value="Tyr_Pase_dom"/>
</dbReference>